<evidence type="ECO:0000256" key="1">
    <source>
        <dbReference type="SAM" id="MobiDB-lite"/>
    </source>
</evidence>
<protein>
    <recommendedName>
        <fullName evidence="2">BTB domain-containing protein</fullName>
    </recommendedName>
</protein>
<dbReference type="InterPro" id="IPR051481">
    <property type="entry name" value="BTB-POZ/Galectin-3-binding"/>
</dbReference>
<dbReference type="InParanoid" id="A0A165H4T8"/>
<sequence length="576" mass="63000">MTSVSSNPSHILIARSARSPTGPSLSSPTENHTPAMGVFPHPHGPRRSVSSPSWANVEDSGSGTEADTYEHVHHSESGMDDGEEIEVDSTFRRDNEWPGTVRINVENTTFWAHKDVLIFASPFFAAALSGNWAETGRPASLSSSVITVTRSSTPPRLPSPSRLPIPETDPASPDVAFSPVASPSPSMFPADLEAEGESDDQSASPSPSSQGPPPPSPPPQTTLHFLSPGQCSECASPLPDSISPLGSGSSEDEADPSVHRAASLRALSSGPPRRSANQEREQEKRCSKKGRNVRVSWDGRAGRRSRGRVSGIAEAVIDLKEERASAFHDFLKFVYPHLECTITWNNVENLMHLSQKLISPNLQAACLSFLLSHAAGKPIKALRIAELYEEEELYREASRFVLDNLSGWPDSELKTLSRETLLKLEKRRTWFLERLLKLGVTPIAKDYTCCSSCPEPTTCARLLEEKWRQGYLSLLRFGPPQPSMVFRYLRQLELSPPLTLTHLSCQTCAKTYISTLFDRMFSLGVRGSGTDTTPLGGRVSVASGIAGPRRHFLYCPLRGDREWKPSASKGGEAHSR</sequence>
<reference evidence="3 4" key="1">
    <citation type="journal article" date="2016" name="Mol. Biol. Evol.">
        <title>Comparative Genomics of Early-Diverging Mushroom-Forming Fungi Provides Insights into the Origins of Lignocellulose Decay Capabilities.</title>
        <authorList>
            <person name="Nagy L.G."/>
            <person name="Riley R."/>
            <person name="Tritt A."/>
            <person name="Adam C."/>
            <person name="Daum C."/>
            <person name="Floudas D."/>
            <person name="Sun H."/>
            <person name="Yadav J.S."/>
            <person name="Pangilinan J."/>
            <person name="Larsson K.H."/>
            <person name="Matsuura K."/>
            <person name="Barry K."/>
            <person name="Labutti K."/>
            <person name="Kuo R."/>
            <person name="Ohm R.A."/>
            <person name="Bhattacharya S.S."/>
            <person name="Shirouzu T."/>
            <person name="Yoshinaga Y."/>
            <person name="Martin F.M."/>
            <person name="Grigoriev I.V."/>
            <person name="Hibbett D.S."/>
        </authorList>
    </citation>
    <scope>NUCLEOTIDE SEQUENCE [LARGE SCALE GENOMIC DNA]</scope>
    <source>
        <strain evidence="3 4">HHB12733</strain>
    </source>
</reference>
<dbReference type="SMART" id="SM00225">
    <property type="entry name" value="BTB"/>
    <property type="match status" value="1"/>
</dbReference>
<feature type="compositionally biased region" description="Low complexity" evidence="1">
    <location>
        <begin position="164"/>
        <end position="190"/>
    </location>
</feature>
<feature type="region of interest" description="Disordered" evidence="1">
    <location>
        <begin position="146"/>
        <end position="292"/>
    </location>
</feature>
<feature type="compositionally biased region" description="Polar residues" evidence="1">
    <location>
        <begin position="18"/>
        <end position="32"/>
    </location>
</feature>
<evidence type="ECO:0000259" key="2">
    <source>
        <dbReference type="SMART" id="SM00225"/>
    </source>
</evidence>
<dbReference type="Gene3D" id="3.30.710.10">
    <property type="entry name" value="Potassium Channel Kv1.1, Chain A"/>
    <property type="match status" value="2"/>
</dbReference>
<feature type="compositionally biased region" description="Pro residues" evidence="1">
    <location>
        <begin position="210"/>
        <end position="220"/>
    </location>
</feature>
<dbReference type="EMBL" id="KV423946">
    <property type="protein sequence ID" value="KZT58863.1"/>
    <property type="molecule type" value="Genomic_DNA"/>
</dbReference>
<organism evidence="3 4">
    <name type="scientific">Calocera cornea HHB12733</name>
    <dbReference type="NCBI Taxonomy" id="1353952"/>
    <lineage>
        <taxon>Eukaryota</taxon>
        <taxon>Fungi</taxon>
        <taxon>Dikarya</taxon>
        <taxon>Basidiomycota</taxon>
        <taxon>Agaricomycotina</taxon>
        <taxon>Dacrymycetes</taxon>
        <taxon>Dacrymycetales</taxon>
        <taxon>Dacrymycetaceae</taxon>
        <taxon>Calocera</taxon>
    </lineage>
</organism>
<dbReference type="Pfam" id="PF00651">
    <property type="entry name" value="BTB"/>
    <property type="match status" value="1"/>
</dbReference>
<evidence type="ECO:0000313" key="3">
    <source>
        <dbReference type="EMBL" id="KZT58863.1"/>
    </source>
</evidence>
<dbReference type="InterPro" id="IPR011333">
    <property type="entry name" value="SKP1/BTB/POZ_sf"/>
</dbReference>
<evidence type="ECO:0000313" key="4">
    <source>
        <dbReference type="Proteomes" id="UP000076842"/>
    </source>
</evidence>
<dbReference type="InterPro" id="IPR000210">
    <property type="entry name" value="BTB/POZ_dom"/>
</dbReference>
<proteinExistence type="predicted"/>
<dbReference type="STRING" id="1353952.A0A165H4T8"/>
<gene>
    <name evidence="3" type="ORF">CALCODRAFT_494313</name>
</gene>
<feature type="compositionally biased region" description="Polar residues" evidence="1">
    <location>
        <begin position="48"/>
        <end position="65"/>
    </location>
</feature>
<dbReference type="AlphaFoldDB" id="A0A165H4T8"/>
<dbReference type="PANTHER" id="PTHR24410:SF23">
    <property type="entry name" value="BTB DOMAIN-CONTAINING PROTEIN-RELATED"/>
    <property type="match status" value="1"/>
</dbReference>
<dbReference type="CDD" id="cd18186">
    <property type="entry name" value="BTB_POZ_ZBTB_KLHL-like"/>
    <property type="match status" value="1"/>
</dbReference>
<name>A0A165H4T8_9BASI</name>
<dbReference type="Proteomes" id="UP000076842">
    <property type="component" value="Unassembled WGS sequence"/>
</dbReference>
<dbReference type="SUPFAM" id="SSF54695">
    <property type="entry name" value="POZ domain"/>
    <property type="match status" value="1"/>
</dbReference>
<dbReference type="OrthoDB" id="2524557at2759"/>
<accession>A0A165H4T8</accession>
<feature type="compositionally biased region" description="Basic and acidic residues" evidence="1">
    <location>
        <begin position="276"/>
        <end position="285"/>
    </location>
</feature>
<dbReference type="PANTHER" id="PTHR24410">
    <property type="entry name" value="HL07962P-RELATED"/>
    <property type="match status" value="1"/>
</dbReference>
<feature type="domain" description="BTB" evidence="2">
    <location>
        <begin position="99"/>
        <end position="374"/>
    </location>
</feature>
<keyword evidence="4" id="KW-1185">Reference proteome</keyword>
<feature type="region of interest" description="Disordered" evidence="1">
    <location>
        <begin position="1"/>
        <end position="66"/>
    </location>
</feature>